<dbReference type="RefSeq" id="WP_159810039.1">
    <property type="nucleotide sequence ID" value="NZ_BLJE01000005.1"/>
</dbReference>
<evidence type="ECO:0000313" key="2">
    <source>
        <dbReference type="EMBL" id="GFE66738.1"/>
    </source>
</evidence>
<dbReference type="GO" id="GO:0003677">
    <property type="term" value="F:DNA binding"/>
    <property type="evidence" value="ECO:0007669"/>
    <property type="project" value="InterPro"/>
</dbReference>
<dbReference type="CDD" id="cd00093">
    <property type="entry name" value="HTH_XRE"/>
    <property type="match status" value="1"/>
</dbReference>
<dbReference type="OrthoDB" id="7790108at2"/>
<dbReference type="PROSITE" id="PS50943">
    <property type="entry name" value="HTH_CROC1"/>
    <property type="match status" value="1"/>
</dbReference>
<dbReference type="Pfam" id="PF09856">
    <property type="entry name" value="ScfRs"/>
    <property type="match status" value="1"/>
</dbReference>
<dbReference type="AlphaFoldDB" id="A0A6N6JN08"/>
<evidence type="ECO:0000259" key="1">
    <source>
        <dbReference type="PROSITE" id="PS50943"/>
    </source>
</evidence>
<dbReference type="EMBL" id="BLJE01000005">
    <property type="protein sequence ID" value="GFE66738.1"/>
    <property type="molecule type" value="Genomic_DNA"/>
</dbReference>
<name>A0A6N6JN08_9RHOB</name>
<feature type="domain" description="HTH cro/C1-type" evidence="1">
    <location>
        <begin position="11"/>
        <end position="65"/>
    </location>
</feature>
<dbReference type="InterPro" id="IPR010982">
    <property type="entry name" value="Lambda_DNA-bd_dom_sf"/>
</dbReference>
<dbReference type="Proteomes" id="UP000436822">
    <property type="component" value="Unassembled WGS sequence"/>
</dbReference>
<dbReference type="Gene3D" id="1.10.260.40">
    <property type="entry name" value="lambda repressor-like DNA-binding domains"/>
    <property type="match status" value="1"/>
</dbReference>
<dbReference type="Pfam" id="PF01381">
    <property type="entry name" value="HTH_3"/>
    <property type="match status" value="1"/>
</dbReference>
<evidence type="ECO:0000313" key="3">
    <source>
        <dbReference type="Proteomes" id="UP000436822"/>
    </source>
</evidence>
<accession>A0A6N6JN08</accession>
<dbReference type="SMART" id="SM00530">
    <property type="entry name" value="HTH_XRE"/>
    <property type="match status" value="1"/>
</dbReference>
<protein>
    <submittedName>
        <fullName evidence="2">XRE family transcriptional regulator</fullName>
    </submittedName>
</protein>
<proteinExistence type="predicted"/>
<dbReference type="InterPro" id="IPR001387">
    <property type="entry name" value="Cro/C1-type_HTH"/>
</dbReference>
<reference evidence="2 3" key="1">
    <citation type="submission" date="2019-12" db="EMBL/GenBank/DDBJ databases">
        <title>Litoreibacter badius sp. nov., a novel bacteriochlorophyll a-containing bacterium in the genus Litoreibacter.</title>
        <authorList>
            <person name="Kanamuro M."/>
            <person name="Takabe Y."/>
            <person name="Mori K."/>
            <person name="Takaichi S."/>
            <person name="Hanada S."/>
        </authorList>
    </citation>
    <scope>NUCLEOTIDE SEQUENCE [LARGE SCALE GENOMIC DNA]</scope>
    <source>
        <strain evidence="2 3">K6</strain>
    </source>
</reference>
<sequence>MPRSALAGTRIRESRMALGLKQADLAAQTGISASYLNLIEHNKRRIGGKLLVSIAGVLGRDPNMLAQGGESALIEGLQNAAGPSDGAEIDQIEEFVGRFPGWAEKITAQAQRIAALEATVGGLNDRLTHDPVLSEKMHDVLGSVSAIRSTASILVTTPDIGADWRARFHANIDAESRRLAETSAGMASHFDRLARRDSGFATPLEQVSAFFERRRYHIAEIEADGPVVIPDILANSPEFESDAARSVAGTALKIYARDVERLPLVTFGAAARATRFDPAALAREFKVDLMVVFRRLASLPIAADMPEVGLVICDSAGAMLFRKPPPGFGLPRFGAACPLWPLFSALSTPGQPIRRDVESTENRKFRTYAVTSPVGMPSFEGPPLYHAAMLLISDEDGVQNPRPVGSSCRVCPRPDCVARREPSILQVD</sequence>
<organism evidence="2 3">
    <name type="scientific">Litoreibacter roseus</name>
    <dbReference type="NCBI Taxonomy" id="2601869"/>
    <lineage>
        <taxon>Bacteria</taxon>
        <taxon>Pseudomonadati</taxon>
        <taxon>Pseudomonadota</taxon>
        <taxon>Alphaproteobacteria</taxon>
        <taxon>Rhodobacterales</taxon>
        <taxon>Roseobacteraceae</taxon>
        <taxon>Litoreibacter</taxon>
    </lineage>
</organism>
<dbReference type="SUPFAM" id="SSF47413">
    <property type="entry name" value="lambda repressor-like DNA-binding domains"/>
    <property type="match status" value="1"/>
</dbReference>
<dbReference type="InterPro" id="IPR018653">
    <property type="entry name" value="ScfR_C"/>
</dbReference>
<gene>
    <name evidence="2" type="ORF">KIN_38120</name>
</gene>
<comment type="caution">
    <text evidence="2">The sequence shown here is derived from an EMBL/GenBank/DDBJ whole genome shotgun (WGS) entry which is preliminary data.</text>
</comment>
<keyword evidence="3" id="KW-1185">Reference proteome</keyword>